<organism evidence="9 10">
    <name type="scientific">Crenobacter intestini</name>
    <dbReference type="NCBI Taxonomy" id="2563443"/>
    <lineage>
        <taxon>Bacteria</taxon>
        <taxon>Pseudomonadati</taxon>
        <taxon>Pseudomonadota</taxon>
        <taxon>Betaproteobacteria</taxon>
        <taxon>Neisseriales</taxon>
        <taxon>Neisseriaceae</taxon>
        <taxon>Crenobacter</taxon>
    </lineage>
</organism>
<dbReference type="InterPro" id="IPR015943">
    <property type="entry name" value="WD40/YVTN_repeat-like_dom_sf"/>
</dbReference>
<name>A0A4T0V6C3_9NEIS</name>
<dbReference type="EMBL" id="STGJ01000001">
    <property type="protein sequence ID" value="TIC86987.1"/>
    <property type="molecule type" value="Genomic_DNA"/>
</dbReference>
<dbReference type="GO" id="GO:0046872">
    <property type="term" value="F:metal ion binding"/>
    <property type="evidence" value="ECO:0007669"/>
    <property type="project" value="UniProtKB-KW"/>
</dbReference>
<evidence type="ECO:0000313" key="10">
    <source>
        <dbReference type="Proteomes" id="UP000308891"/>
    </source>
</evidence>
<comment type="caution">
    <text evidence="9">The sequence shown here is derived from an EMBL/GenBank/DDBJ whole genome shotgun (WGS) entry which is preliminary data.</text>
</comment>
<feature type="region of interest" description="Disordered" evidence="7">
    <location>
        <begin position="243"/>
        <end position="266"/>
    </location>
</feature>
<dbReference type="PROSITE" id="PS50234">
    <property type="entry name" value="VWFA"/>
    <property type="match status" value="1"/>
</dbReference>
<evidence type="ECO:0000256" key="7">
    <source>
        <dbReference type="SAM" id="MobiDB-lite"/>
    </source>
</evidence>
<keyword evidence="5" id="KW-0106">Calcium</keyword>
<dbReference type="SUPFAM" id="SSF53300">
    <property type="entry name" value="vWA-like"/>
    <property type="match status" value="1"/>
</dbReference>
<dbReference type="InterPro" id="IPR002035">
    <property type="entry name" value="VWF_A"/>
</dbReference>
<evidence type="ECO:0000259" key="8">
    <source>
        <dbReference type="PROSITE" id="PS50234"/>
    </source>
</evidence>
<evidence type="ECO:0000256" key="4">
    <source>
        <dbReference type="ARBA" id="ARBA00022723"/>
    </source>
</evidence>
<evidence type="ECO:0000256" key="1">
    <source>
        <dbReference type="ARBA" id="ARBA00004561"/>
    </source>
</evidence>
<dbReference type="SMART" id="SM00327">
    <property type="entry name" value="VWA"/>
    <property type="match status" value="1"/>
</dbReference>
<keyword evidence="10" id="KW-1185">Reference proteome</keyword>
<dbReference type="Gene3D" id="2.130.10.10">
    <property type="entry name" value="YVTN repeat-like/Quinoprotein amine dehydrogenase"/>
    <property type="match status" value="1"/>
</dbReference>
<proteinExistence type="inferred from homology"/>
<evidence type="ECO:0000256" key="5">
    <source>
        <dbReference type="ARBA" id="ARBA00022837"/>
    </source>
</evidence>
<keyword evidence="6" id="KW-0281">Fimbrium</keyword>
<dbReference type="InterPro" id="IPR036465">
    <property type="entry name" value="vWFA_dom_sf"/>
</dbReference>
<dbReference type="AlphaFoldDB" id="A0A4T0V6C3"/>
<dbReference type="CDD" id="cd00198">
    <property type="entry name" value="vWFA"/>
    <property type="match status" value="1"/>
</dbReference>
<keyword evidence="4" id="KW-0479">Metal-binding</keyword>
<dbReference type="Proteomes" id="UP000308891">
    <property type="component" value="Unassembled WGS sequence"/>
</dbReference>
<evidence type="ECO:0000256" key="2">
    <source>
        <dbReference type="ARBA" id="ARBA00008387"/>
    </source>
</evidence>
<evidence type="ECO:0000256" key="6">
    <source>
        <dbReference type="ARBA" id="ARBA00023263"/>
    </source>
</evidence>
<dbReference type="SUPFAM" id="SSF50998">
    <property type="entry name" value="Quinoprotein alcohol dehydrogenase-like"/>
    <property type="match status" value="1"/>
</dbReference>
<gene>
    <name evidence="9" type="ORF">E5K04_00810</name>
</gene>
<dbReference type="RefSeq" id="WP_136550998.1">
    <property type="nucleotide sequence ID" value="NZ_STGJ01000001.1"/>
</dbReference>
<reference evidence="9 10" key="1">
    <citation type="submission" date="2019-04" db="EMBL/GenBank/DDBJ databases">
        <title>Crenobacter sp. nov.</title>
        <authorList>
            <person name="Shi S."/>
        </authorList>
    </citation>
    <scope>NUCLEOTIDE SEQUENCE [LARGE SCALE GENOMIC DNA]</scope>
    <source>
        <strain evidence="9 10">GY 70310</strain>
    </source>
</reference>
<dbReference type="InterPro" id="IPR011047">
    <property type="entry name" value="Quinoprotein_ADH-like_sf"/>
</dbReference>
<evidence type="ECO:0000256" key="3">
    <source>
        <dbReference type="ARBA" id="ARBA00022558"/>
    </source>
</evidence>
<protein>
    <submittedName>
        <fullName evidence="9">VWA domain-containing protein</fullName>
    </submittedName>
</protein>
<sequence>MKNARNILLAGTVAAFLPVFSVAAVSISDVPLAVKNNVRTNFIFMLDDSASMGSMSPKIGNKYRIDIVKSASTAVLDKLPKDKSRVALVTFANAKSGYGKNGGELDYALTDLTYASLTDIKESIQQLSASNYTPLSETLSGIGNYLARESGSESIKFVDSNGMSQAVSRTDFFAQNNTGRGELVGASTATPAVQYWCQRSNIIVMTDGNPTEDVGLSDNRYLRDYDGDCSKPTSGCGQYDRKGTLTTENSHPNTKHPVGTVHDYEDGELKGSKKTLEYGSDYLDDVAQALHEVDLRPDLKPPPGKNKGKLISVYMIGFADSTLKNSPLMQEAAWQGGGGKLLFATDEAELTKTFQEAIDDAFSKENAAAAIAVVNPHVEVDDAAYASRYSSANWSGDLRAYRLDPSTGIPVVTPEKEYEWSAAKMLASRQANTRYVVTHNGSTVTSQPKGATFGNTATTGQSVAALRTVPLGDIVNAEPVIVKYPDGRTVVFQAANDGMLHAFEGKLDGGGTELFAYVPRALYTGSTPALSATTRPLASVADHKFLLDATPAVADIDGKKLLVGGLGKGGKAYYALDITSLPADPIKAKETDYIGTVKWEVTPPNAGFSFATPLMVNTSNGWRVVVPSGYRAQGDNGSGYVFLLDPADGSVKMTIPTGEAGDLAYLAKLQDAGAAAVVDVIYGGDTQGNLFRFNLKDGKAIRVAQLKDGSGVAQPVTSPPLVTAGSKAGEYKVFVGTGQYLDEADITSTQLQTLYGVIDDSSVAAPVLPSIRGSNGASCPTGGGDGAFVCQTLTGDDSSGYTVSANALGSKKGWYVDLPVSGSRIISQGALSRGGVLVYTANKPTNKPCEPGGTSYLLTVSPSNGGQLADKEKGMVKISTALGSRPVLVETADGERALVRHADQTFTSTKLWSPQVPGKAKFRVLSWRELL</sequence>
<dbReference type="Gene3D" id="3.40.50.410">
    <property type="entry name" value="von Willebrand factor, type A domain"/>
    <property type="match status" value="1"/>
</dbReference>
<dbReference type="InterPro" id="IPR008707">
    <property type="entry name" value="B-propeller_PilY1"/>
</dbReference>
<feature type="domain" description="VWFA" evidence="8">
    <location>
        <begin position="41"/>
        <end position="358"/>
    </location>
</feature>
<evidence type="ECO:0000313" key="9">
    <source>
        <dbReference type="EMBL" id="TIC86987.1"/>
    </source>
</evidence>
<keyword evidence="3" id="KW-1029">Fimbrium biogenesis</keyword>
<comment type="similarity">
    <text evidence="2">Belongs to the PilY1 family.</text>
</comment>
<dbReference type="OrthoDB" id="7156875at2"/>
<dbReference type="GO" id="GO:0009289">
    <property type="term" value="C:pilus"/>
    <property type="evidence" value="ECO:0007669"/>
    <property type="project" value="UniProtKB-SubCell"/>
</dbReference>
<dbReference type="Pfam" id="PF05567">
    <property type="entry name" value="T4P_PilY1"/>
    <property type="match status" value="1"/>
</dbReference>
<accession>A0A4T0V6C3</accession>
<comment type="subcellular location">
    <subcellularLocation>
        <location evidence="1">Fimbrium</location>
    </subcellularLocation>
</comment>